<proteinExistence type="predicted"/>
<reference evidence="1" key="1">
    <citation type="journal article" date="2023" name="Science">
        <title>Elucidation of the pathway for biosynthesis of saponin adjuvants from the soapbark tree.</title>
        <authorList>
            <person name="Reed J."/>
            <person name="Orme A."/>
            <person name="El-Demerdash A."/>
            <person name="Owen C."/>
            <person name="Martin L.B.B."/>
            <person name="Misra R.C."/>
            <person name="Kikuchi S."/>
            <person name="Rejzek M."/>
            <person name="Martin A.C."/>
            <person name="Harkess A."/>
            <person name="Leebens-Mack J."/>
            <person name="Louveau T."/>
            <person name="Stephenson M.J."/>
            <person name="Osbourn A."/>
        </authorList>
    </citation>
    <scope>NUCLEOTIDE SEQUENCE</scope>
    <source>
        <strain evidence="1">S10</strain>
    </source>
</reference>
<dbReference type="EMBL" id="JARAOO010000008">
    <property type="protein sequence ID" value="KAJ7958266.1"/>
    <property type="molecule type" value="Genomic_DNA"/>
</dbReference>
<evidence type="ECO:0000313" key="1">
    <source>
        <dbReference type="EMBL" id="KAJ7958266.1"/>
    </source>
</evidence>
<keyword evidence="2" id="KW-1185">Reference proteome</keyword>
<protein>
    <submittedName>
        <fullName evidence="1">Uncharacterized protein</fullName>
    </submittedName>
</protein>
<organism evidence="1 2">
    <name type="scientific">Quillaja saponaria</name>
    <name type="common">Soap bark tree</name>
    <dbReference type="NCBI Taxonomy" id="32244"/>
    <lineage>
        <taxon>Eukaryota</taxon>
        <taxon>Viridiplantae</taxon>
        <taxon>Streptophyta</taxon>
        <taxon>Embryophyta</taxon>
        <taxon>Tracheophyta</taxon>
        <taxon>Spermatophyta</taxon>
        <taxon>Magnoliopsida</taxon>
        <taxon>eudicotyledons</taxon>
        <taxon>Gunneridae</taxon>
        <taxon>Pentapetalae</taxon>
        <taxon>rosids</taxon>
        <taxon>fabids</taxon>
        <taxon>Fabales</taxon>
        <taxon>Quillajaceae</taxon>
        <taxon>Quillaja</taxon>
    </lineage>
</organism>
<dbReference type="AlphaFoldDB" id="A0AAD7LHI9"/>
<accession>A0AAD7LHI9</accession>
<comment type="caution">
    <text evidence="1">The sequence shown here is derived from an EMBL/GenBank/DDBJ whole genome shotgun (WGS) entry which is preliminary data.</text>
</comment>
<evidence type="ECO:0000313" key="2">
    <source>
        <dbReference type="Proteomes" id="UP001163823"/>
    </source>
</evidence>
<dbReference type="Proteomes" id="UP001163823">
    <property type="component" value="Chromosome 8"/>
</dbReference>
<gene>
    <name evidence="1" type="ORF">O6P43_019020</name>
</gene>
<sequence>MMKVHTLQLETWGCYISPDHKAFWTPNEMVNHEGLQQHRWKTKTFVKQSCPTGKISAFDILMCCIFSMFTFKLAQVALLLDELIVVVFAVESAFMCNIVGRADHTTSMGAFETTLMLDRRYSYNQHIFPWFHRTCLRLWLLQVSIQSSPRIRKILGTRNCCLMHGQASRFRVITSLSTGLSGFAIFGVPIRENREGLSYSGTKIYDATLNYKFLILYYLRSFCQGCQFF</sequence>
<dbReference type="KEGG" id="qsa:O6P43_019020"/>
<name>A0AAD7LHI9_QUISA</name>